<name>A0A6H9YED0_9ACTN</name>
<dbReference type="EMBL" id="WBMT01000017">
    <property type="protein sequence ID" value="KAB2344131.1"/>
    <property type="molecule type" value="Genomic_DNA"/>
</dbReference>
<dbReference type="RefSeq" id="WP_151565759.1">
    <property type="nucleotide sequence ID" value="NZ_WBMT01000017.1"/>
</dbReference>
<evidence type="ECO:0000313" key="1">
    <source>
        <dbReference type="EMBL" id="KAB2344131.1"/>
    </source>
</evidence>
<gene>
    <name evidence="1" type="ORF">F8566_33005</name>
</gene>
<reference evidence="1 2" key="1">
    <citation type="submission" date="2019-09" db="EMBL/GenBank/DDBJ databases">
        <title>Actinomadura physcomitrii sp. nov., a novel actinomycete isolated from moss [Physcomitrium sphaericum (Ludw) Fuernr].</title>
        <authorList>
            <person name="Zhuang X."/>
            <person name="Liu C."/>
        </authorList>
    </citation>
    <scope>NUCLEOTIDE SEQUENCE [LARGE SCALE GENOMIC DNA]</scope>
    <source>
        <strain evidence="1 2">HMC1</strain>
    </source>
</reference>
<dbReference type="AlphaFoldDB" id="A0A6H9YED0"/>
<accession>A0A6H9YED0</accession>
<comment type="caution">
    <text evidence="1">The sequence shown here is derived from an EMBL/GenBank/DDBJ whole genome shotgun (WGS) entry which is preliminary data.</text>
</comment>
<evidence type="ECO:0000313" key="2">
    <source>
        <dbReference type="Proteomes" id="UP000468735"/>
    </source>
</evidence>
<sequence length="101" mass="11358">MVISTSGKYVTPQLYVKDTKSDGHSATVQYAVWWAGHKKPVPWRSVTNTWGVGTAKYETSPDSFENMYKILAREYLTEKGKIWGKAGPWQTVYTNRGGGKP</sequence>
<dbReference type="Proteomes" id="UP000468735">
    <property type="component" value="Unassembled WGS sequence"/>
</dbReference>
<organism evidence="1 2">
    <name type="scientific">Actinomadura rudentiformis</name>
    <dbReference type="NCBI Taxonomy" id="359158"/>
    <lineage>
        <taxon>Bacteria</taxon>
        <taxon>Bacillati</taxon>
        <taxon>Actinomycetota</taxon>
        <taxon>Actinomycetes</taxon>
        <taxon>Streptosporangiales</taxon>
        <taxon>Thermomonosporaceae</taxon>
        <taxon>Actinomadura</taxon>
    </lineage>
</organism>
<keyword evidence="2" id="KW-1185">Reference proteome</keyword>
<proteinExistence type="predicted"/>
<protein>
    <submittedName>
        <fullName evidence="1">Uncharacterized protein</fullName>
    </submittedName>
</protein>